<gene>
    <name evidence="1" type="ORF">AC731_012250</name>
</gene>
<dbReference type="RefSeq" id="WP_048706440.1">
    <property type="nucleotide sequence ID" value="NZ_CP014646.1"/>
</dbReference>
<accession>A0A127K6Q2</accession>
<dbReference type="KEGG" id="thu:AC731_012250"/>
<dbReference type="Pfam" id="PF13419">
    <property type="entry name" value="HAD_2"/>
    <property type="match status" value="1"/>
</dbReference>
<dbReference type="SFLD" id="SFLDG01129">
    <property type="entry name" value="C1.5:_HAD__Beta-PGM__Phosphata"/>
    <property type="match status" value="1"/>
</dbReference>
<dbReference type="EMBL" id="CP014646">
    <property type="protein sequence ID" value="AMO37646.1"/>
    <property type="molecule type" value="Genomic_DNA"/>
</dbReference>
<evidence type="ECO:0000313" key="2">
    <source>
        <dbReference type="Proteomes" id="UP000036902"/>
    </source>
</evidence>
<reference evidence="2" key="1">
    <citation type="submission" date="2016-03" db="EMBL/GenBank/DDBJ databases">
        <authorList>
            <person name="Ma C."/>
            <person name="Zhou S."/>
            <person name="Yang G."/>
        </authorList>
    </citation>
    <scope>NUCLEOTIDE SEQUENCE [LARGE SCALE GENOMIC DNA]</scope>
    <source>
        <strain evidence="2">SgZ-1</strain>
    </source>
</reference>
<proteinExistence type="predicted"/>
<dbReference type="AlphaFoldDB" id="A0A127K6Q2"/>
<dbReference type="STRING" id="1134435.AC731_012250"/>
<name>A0A127K6Q2_9RHOO</name>
<dbReference type="Gene3D" id="1.10.150.240">
    <property type="entry name" value="Putative phosphatase, domain 2"/>
    <property type="match status" value="1"/>
</dbReference>
<dbReference type="Proteomes" id="UP000036902">
    <property type="component" value="Chromosome"/>
</dbReference>
<dbReference type="SFLD" id="SFLDS00003">
    <property type="entry name" value="Haloacid_Dehalogenase"/>
    <property type="match status" value="1"/>
</dbReference>
<evidence type="ECO:0000313" key="1">
    <source>
        <dbReference type="EMBL" id="AMO37646.1"/>
    </source>
</evidence>
<dbReference type="SUPFAM" id="SSF56784">
    <property type="entry name" value="HAD-like"/>
    <property type="match status" value="1"/>
</dbReference>
<protein>
    <submittedName>
        <fullName evidence="1">Haloacid dehalogenase</fullName>
    </submittedName>
</protein>
<dbReference type="PANTHER" id="PTHR43434:SF20">
    <property type="entry name" value="5'-NUCLEOTIDASE"/>
    <property type="match status" value="1"/>
</dbReference>
<dbReference type="GO" id="GO:0005829">
    <property type="term" value="C:cytosol"/>
    <property type="evidence" value="ECO:0007669"/>
    <property type="project" value="TreeGrafter"/>
</dbReference>
<dbReference type="InterPro" id="IPR036412">
    <property type="entry name" value="HAD-like_sf"/>
</dbReference>
<dbReference type="PANTHER" id="PTHR43434">
    <property type="entry name" value="PHOSPHOGLYCOLATE PHOSPHATASE"/>
    <property type="match status" value="1"/>
</dbReference>
<dbReference type="InterPro" id="IPR023198">
    <property type="entry name" value="PGP-like_dom2"/>
</dbReference>
<dbReference type="InterPro" id="IPR050155">
    <property type="entry name" value="HAD-like_hydrolase_sf"/>
</dbReference>
<dbReference type="InterPro" id="IPR041492">
    <property type="entry name" value="HAD_2"/>
</dbReference>
<dbReference type="Gene3D" id="3.40.50.1000">
    <property type="entry name" value="HAD superfamily/HAD-like"/>
    <property type="match status" value="1"/>
</dbReference>
<keyword evidence="2" id="KW-1185">Reference proteome</keyword>
<sequence>MPRYRHVLFDLDGTLIDSAPAILASYREAFASAGCTPVRAIDASIVGPPLTETLQLLTGRSDAALIAELADHFKASYDTAGYRQTAAYAGVGEMLERLAAGGCRLSIATNKRLLPTQLILSHLGWAEHFEAVYALDMFQPRLPDKATMIARLLADRGIAREDAIYIGDRAEDGESADANRLPFIAATWGYGSLEAGDMAPHWRAADTPAALAAALLAG</sequence>
<organism evidence="1 2">
    <name type="scientific">Thauera humireducens</name>
    <dbReference type="NCBI Taxonomy" id="1134435"/>
    <lineage>
        <taxon>Bacteria</taxon>
        <taxon>Pseudomonadati</taxon>
        <taxon>Pseudomonadota</taxon>
        <taxon>Betaproteobacteria</taxon>
        <taxon>Rhodocyclales</taxon>
        <taxon>Zoogloeaceae</taxon>
        <taxon>Thauera</taxon>
    </lineage>
</organism>
<dbReference type="GO" id="GO:0004713">
    <property type="term" value="F:protein tyrosine kinase activity"/>
    <property type="evidence" value="ECO:0007669"/>
    <property type="project" value="TreeGrafter"/>
</dbReference>
<dbReference type="InterPro" id="IPR023214">
    <property type="entry name" value="HAD_sf"/>
</dbReference>